<dbReference type="Proteomes" id="UP000037854">
    <property type="component" value="Unassembled WGS sequence"/>
</dbReference>
<dbReference type="InterPro" id="IPR036526">
    <property type="entry name" value="C-N_Hydrolase_sf"/>
</dbReference>
<comment type="caution">
    <text evidence="3">The sequence shown here is derived from an EMBL/GenBank/DDBJ whole genome shotgun (WGS) entry which is preliminary data.</text>
</comment>
<dbReference type="CDD" id="cd07583">
    <property type="entry name" value="nitrilase_5"/>
    <property type="match status" value="1"/>
</dbReference>
<proteinExistence type="inferred from homology"/>
<comment type="similarity">
    <text evidence="1">Belongs to the carbon-nitrogen hydrolase superfamily. NIT1/NIT2 family.</text>
</comment>
<dbReference type="PANTHER" id="PTHR23088:SF27">
    <property type="entry name" value="DEAMINATED GLUTATHIONE AMIDASE"/>
    <property type="match status" value="1"/>
</dbReference>
<protein>
    <submittedName>
        <fullName evidence="3">Nitrilase</fullName>
    </submittedName>
</protein>
<reference evidence="3 4" key="1">
    <citation type="submission" date="2015-07" db="EMBL/GenBank/DDBJ databases">
        <title>High-quality draft genome sequence of Oceanobacillus caeni HM6, a bacillus isolated from a human feces.</title>
        <authorList>
            <person name="Kumar J."/>
            <person name="Verma M.K."/>
            <person name="Pandey R."/>
            <person name="Bhambi M."/>
            <person name="Chauhan N."/>
        </authorList>
    </citation>
    <scope>NUCLEOTIDE SEQUENCE [LARGE SCALE GENOMIC DNA]</scope>
    <source>
        <strain evidence="3 4">HM6</strain>
    </source>
</reference>
<dbReference type="PROSITE" id="PS50263">
    <property type="entry name" value="CN_HYDROLASE"/>
    <property type="match status" value="1"/>
</dbReference>
<dbReference type="PANTHER" id="PTHR23088">
    <property type="entry name" value="NITRILASE-RELATED"/>
    <property type="match status" value="1"/>
</dbReference>
<name>A0ABR5MKU7_9BACI</name>
<evidence type="ECO:0000259" key="2">
    <source>
        <dbReference type="PROSITE" id="PS50263"/>
    </source>
</evidence>
<gene>
    <name evidence="3" type="ORF">AFL42_05915</name>
</gene>
<feature type="domain" description="CN hydrolase" evidence="2">
    <location>
        <begin position="1"/>
        <end position="240"/>
    </location>
</feature>
<evidence type="ECO:0000313" key="4">
    <source>
        <dbReference type="Proteomes" id="UP000037854"/>
    </source>
</evidence>
<organism evidence="3 4">
    <name type="scientific">Oceanobacillus caeni</name>
    <dbReference type="NCBI Taxonomy" id="405946"/>
    <lineage>
        <taxon>Bacteria</taxon>
        <taxon>Bacillati</taxon>
        <taxon>Bacillota</taxon>
        <taxon>Bacilli</taxon>
        <taxon>Bacillales</taxon>
        <taxon>Bacillaceae</taxon>
        <taxon>Oceanobacillus</taxon>
    </lineage>
</organism>
<evidence type="ECO:0000256" key="1">
    <source>
        <dbReference type="ARBA" id="ARBA00010613"/>
    </source>
</evidence>
<dbReference type="EMBL" id="LGTK01000014">
    <property type="protein sequence ID" value="KPH76483.1"/>
    <property type="molecule type" value="Genomic_DNA"/>
</dbReference>
<dbReference type="SUPFAM" id="SSF56317">
    <property type="entry name" value="Carbon-nitrogen hydrolase"/>
    <property type="match status" value="1"/>
</dbReference>
<keyword evidence="4" id="KW-1185">Reference proteome</keyword>
<dbReference type="InterPro" id="IPR003010">
    <property type="entry name" value="C-N_Hydrolase"/>
</dbReference>
<dbReference type="InterPro" id="IPR001110">
    <property type="entry name" value="UPF0012_CS"/>
</dbReference>
<dbReference type="RefSeq" id="WP_060668105.1">
    <property type="nucleotide sequence ID" value="NZ_JARTGE010000037.1"/>
</dbReference>
<sequence length="264" mass="30007">MKHAIYQMNVVAGKPEENRQKVKNWVKETVKKEKPDTIVLPEMWTTAYTLPELDVLADIDGEPTTSFLKELARTYQINIIGGSFANKKDGKFYNTSIALNRQGEVVYTYDKIHLVPMLDEPKYLTGGQKKAKVFELDGIKMGLIICYDLRFPELARSLALQGAQILYVVAEWPSARKEHWKALQIARAIENQFYVVSCNSVGSYDGEDFAGTSMVIDPWGNHLQVGSEETEETIVESVSLESVPEIRQNVPIFSSRRPDMYDEY</sequence>
<dbReference type="Pfam" id="PF00795">
    <property type="entry name" value="CN_hydrolase"/>
    <property type="match status" value="1"/>
</dbReference>
<dbReference type="Gene3D" id="3.60.110.10">
    <property type="entry name" value="Carbon-nitrogen hydrolase"/>
    <property type="match status" value="1"/>
</dbReference>
<accession>A0ABR5MKU7</accession>
<evidence type="ECO:0000313" key="3">
    <source>
        <dbReference type="EMBL" id="KPH76483.1"/>
    </source>
</evidence>
<dbReference type="PROSITE" id="PS01227">
    <property type="entry name" value="UPF0012"/>
    <property type="match status" value="1"/>
</dbReference>